<proteinExistence type="predicted"/>
<dbReference type="EMBL" id="AOHO01000075">
    <property type="protein sequence ID" value="EME52433.1"/>
    <property type="molecule type" value="Genomic_DNA"/>
</dbReference>
<evidence type="ECO:0000313" key="2">
    <source>
        <dbReference type="Proteomes" id="UP000054226"/>
    </source>
</evidence>
<dbReference type="RefSeq" id="WP_007034405.1">
    <property type="nucleotide sequence ID" value="NZ_AOHO01000075.1"/>
</dbReference>
<name>M2YUN6_9PSEU</name>
<evidence type="ECO:0000313" key="1">
    <source>
        <dbReference type="EMBL" id="EME52433.1"/>
    </source>
</evidence>
<sequence length="182" mass="19990">MICDIPRPGDIGLRPVPGAIGWLIRVGHWLIGDGFGDFGHAFCVLRDGLILEQCLKGARIQPLAKYEPFPGVYVSPAGLSDEQRAAICDVATRYVGTPYSFRYYAGLAARRLHLIFPGSRRPETPAGRMVCSQLVDRIYLDAGVQLFADGRWFGHATPMALWRLLGEDRPARPQARTGLAVG</sequence>
<reference evidence="1 2" key="1">
    <citation type="journal article" date="2013" name="Genome Announc.">
        <title>Draft Genome Sequence of Amycolatopsis decaplanina Strain DSM 44594T.</title>
        <authorList>
            <person name="Kaur N."/>
            <person name="Kumar S."/>
            <person name="Bala M."/>
            <person name="Raghava G.P."/>
            <person name="Mayilraj S."/>
        </authorList>
    </citation>
    <scope>NUCLEOTIDE SEQUENCE [LARGE SCALE GENOMIC DNA]</scope>
    <source>
        <strain evidence="1 2">DSM 44594</strain>
    </source>
</reference>
<accession>M2YUN6</accession>
<dbReference type="Gene3D" id="3.90.1720.10">
    <property type="entry name" value="endopeptidase domain like (from Nostoc punctiforme)"/>
    <property type="match status" value="1"/>
</dbReference>
<dbReference type="InterPro" id="IPR038765">
    <property type="entry name" value="Papain-like_cys_pep_sf"/>
</dbReference>
<protein>
    <submittedName>
        <fullName evidence="1">Uncharacterized protein</fullName>
    </submittedName>
</protein>
<keyword evidence="2" id="KW-1185">Reference proteome</keyword>
<dbReference type="SUPFAM" id="SSF54001">
    <property type="entry name" value="Cysteine proteinases"/>
    <property type="match status" value="1"/>
</dbReference>
<dbReference type="PATRIC" id="fig|1284240.4.peg.6735"/>
<gene>
    <name evidence="1" type="ORF">H074_33039</name>
</gene>
<dbReference type="Proteomes" id="UP000054226">
    <property type="component" value="Unassembled WGS sequence"/>
</dbReference>
<organism evidence="1 2">
    <name type="scientific">Amycolatopsis decaplanina DSM 44594</name>
    <dbReference type="NCBI Taxonomy" id="1284240"/>
    <lineage>
        <taxon>Bacteria</taxon>
        <taxon>Bacillati</taxon>
        <taxon>Actinomycetota</taxon>
        <taxon>Actinomycetes</taxon>
        <taxon>Pseudonocardiales</taxon>
        <taxon>Pseudonocardiaceae</taxon>
        <taxon>Amycolatopsis</taxon>
    </lineage>
</organism>
<comment type="caution">
    <text evidence="1">The sequence shown here is derived from an EMBL/GenBank/DDBJ whole genome shotgun (WGS) entry which is preliminary data.</text>
</comment>
<dbReference type="AlphaFoldDB" id="M2YUN6"/>
<dbReference type="OrthoDB" id="3851563at2"/>